<protein>
    <submittedName>
        <fullName evidence="1">Uncharacterized protein</fullName>
    </submittedName>
</protein>
<accession>A0A7W6FMD3</accession>
<evidence type="ECO:0000313" key="2">
    <source>
        <dbReference type="Proteomes" id="UP000545490"/>
    </source>
</evidence>
<proteinExistence type="predicted"/>
<dbReference type="Proteomes" id="UP000545490">
    <property type="component" value="Unassembled WGS sequence"/>
</dbReference>
<gene>
    <name evidence="1" type="ORF">GGQ65_006743</name>
</gene>
<dbReference type="AlphaFoldDB" id="A0A7W6FMD3"/>
<sequence>MAAHVVDIAQDVVVPEAQNSPAVCLETSSPDVVIGDVRSKRVLRAVYFDNKAMGGANEIDDVAGNRHLSAEAETHQAMSTKLVPEFQFSIGHGFAHTLGICPP</sequence>
<organism evidence="1 2">
    <name type="scientific">Rhizobium fabae</name>
    <dbReference type="NCBI Taxonomy" id="573179"/>
    <lineage>
        <taxon>Bacteria</taxon>
        <taxon>Pseudomonadati</taxon>
        <taxon>Pseudomonadota</taxon>
        <taxon>Alphaproteobacteria</taxon>
        <taxon>Hyphomicrobiales</taxon>
        <taxon>Rhizobiaceae</taxon>
        <taxon>Rhizobium/Agrobacterium group</taxon>
        <taxon>Rhizobium</taxon>
    </lineage>
</organism>
<comment type="caution">
    <text evidence="1">The sequence shown here is derived from an EMBL/GenBank/DDBJ whole genome shotgun (WGS) entry which is preliminary data.</text>
</comment>
<dbReference type="EMBL" id="JACIDG010000027">
    <property type="protein sequence ID" value="MBB3919398.1"/>
    <property type="molecule type" value="Genomic_DNA"/>
</dbReference>
<name>A0A7W6FMD3_9HYPH</name>
<evidence type="ECO:0000313" key="1">
    <source>
        <dbReference type="EMBL" id="MBB3919398.1"/>
    </source>
</evidence>
<reference evidence="1 2" key="1">
    <citation type="submission" date="2020-08" db="EMBL/GenBank/DDBJ databases">
        <title>Genomic Encyclopedia of Type Strains, Phase IV (KMG-IV): sequencing the most valuable type-strain genomes for metagenomic binning, comparative biology and taxonomic classification.</title>
        <authorList>
            <person name="Goeker M."/>
        </authorList>
    </citation>
    <scope>NUCLEOTIDE SEQUENCE [LARGE SCALE GENOMIC DNA]</scope>
    <source>
        <strain evidence="1 2">DSM 19331</strain>
    </source>
</reference>